<feature type="compositionally biased region" description="Acidic residues" evidence="2">
    <location>
        <begin position="909"/>
        <end position="918"/>
    </location>
</feature>
<feature type="compositionally biased region" description="Low complexity" evidence="2">
    <location>
        <begin position="811"/>
        <end position="820"/>
    </location>
</feature>
<keyword evidence="1" id="KW-0175">Coiled coil</keyword>
<dbReference type="InterPro" id="IPR027417">
    <property type="entry name" value="P-loop_NTPase"/>
</dbReference>
<evidence type="ECO:0000256" key="2">
    <source>
        <dbReference type="SAM" id="MobiDB-lite"/>
    </source>
</evidence>
<dbReference type="InParanoid" id="F0XZM9"/>
<dbReference type="EMBL" id="GL833122">
    <property type="protein sequence ID" value="EGB11376.1"/>
    <property type="molecule type" value="Genomic_DNA"/>
</dbReference>
<feature type="coiled-coil region" evidence="1">
    <location>
        <begin position="721"/>
        <end position="748"/>
    </location>
</feature>
<dbReference type="GO" id="GO:0005663">
    <property type="term" value="C:DNA replication factor C complex"/>
    <property type="evidence" value="ECO:0007669"/>
    <property type="project" value="TreeGrafter"/>
</dbReference>
<dbReference type="SMART" id="SM00382">
    <property type="entry name" value="AAA"/>
    <property type="match status" value="1"/>
</dbReference>
<feature type="compositionally biased region" description="Basic residues" evidence="2">
    <location>
        <begin position="150"/>
        <end position="161"/>
    </location>
</feature>
<feature type="region of interest" description="Disordered" evidence="2">
    <location>
        <begin position="806"/>
        <end position="918"/>
    </location>
</feature>
<dbReference type="OrthoDB" id="75427at2759"/>
<protein>
    <recommendedName>
        <fullName evidence="3">AAA+ ATPase domain-containing protein</fullName>
    </recommendedName>
</protein>
<dbReference type="GeneID" id="20223613"/>
<evidence type="ECO:0000259" key="3">
    <source>
        <dbReference type="SMART" id="SM00382"/>
    </source>
</evidence>
<feature type="domain" description="AAA+ ATPase" evidence="3">
    <location>
        <begin position="117"/>
        <end position="264"/>
    </location>
</feature>
<gene>
    <name evidence="4" type="ORF">AURANDRAFT_61783</name>
</gene>
<organism evidence="5">
    <name type="scientific">Aureococcus anophagefferens</name>
    <name type="common">Harmful bloom alga</name>
    <dbReference type="NCBI Taxonomy" id="44056"/>
    <lineage>
        <taxon>Eukaryota</taxon>
        <taxon>Sar</taxon>
        <taxon>Stramenopiles</taxon>
        <taxon>Ochrophyta</taxon>
        <taxon>Pelagophyceae</taxon>
        <taxon>Pelagomonadales</taxon>
        <taxon>Pelagomonadaceae</taxon>
        <taxon>Aureococcus</taxon>
    </lineage>
</organism>
<dbReference type="GO" id="GO:0006261">
    <property type="term" value="P:DNA-templated DNA replication"/>
    <property type="evidence" value="ECO:0007669"/>
    <property type="project" value="TreeGrafter"/>
</dbReference>
<dbReference type="KEGG" id="aaf:AURANDRAFT_61783"/>
<dbReference type="GO" id="GO:0006281">
    <property type="term" value="P:DNA repair"/>
    <property type="evidence" value="ECO:0007669"/>
    <property type="project" value="TreeGrafter"/>
</dbReference>
<feature type="region of interest" description="Disordered" evidence="2">
    <location>
        <begin position="147"/>
        <end position="168"/>
    </location>
</feature>
<dbReference type="PANTHER" id="PTHR11669:SF5">
    <property type="entry name" value="REPLICATION FACTOR C SUBUNIT 2"/>
    <property type="match status" value="1"/>
</dbReference>
<dbReference type="AlphaFoldDB" id="F0XZM9"/>
<feature type="compositionally biased region" description="Basic residues" evidence="2">
    <location>
        <begin position="580"/>
        <end position="589"/>
    </location>
</feature>
<evidence type="ECO:0000313" key="4">
    <source>
        <dbReference type="EMBL" id="EGB11376.1"/>
    </source>
</evidence>
<feature type="region of interest" description="Disordered" evidence="2">
    <location>
        <begin position="569"/>
        <end position="589"/>
    </location>
</feature>
<proteinExistence type="predicted"/>
<accession>F0XZM9</accession>
<dbReference type="PANTHER" id="PTHR11669">
    <property type="entry name" value="REPLICATION FACTOR C / DNA POLYMERASE III GAMMA-TAU SUBUNIT"/>
    <property type="match status" value="1"/>
</dbReference>
<evidence type="ECO:0000313" key="5">
    <source>
        <dbReference type="Proteomes" id="UP000002729"/>
    </source>
</evidence>
<dbReference type="InterPro" id="IPR003593">
    <property type="entry name" value="AAA+_ATPase"/>
</dbReference>
<feature type="compositionally biased region" description="Low complexity" evidence="2">
    <location>
        <begin position="882"/>
        <end position="891"/>
    </location>
</feature>
<evidence type="ECO:0000256" key="1">
    <source>
        <dbReference type="SAM" id="Coils"/>
    </source>
</evidence>
<dbReference type="InterPro" id="IPR050238">
    <property type="entry name" value="DNA_Rep/Repair_Clamp_Loader"/>
</dbReference>
<dbReference type="eggNOG" id="KOG0991">
    <property type="taxonomic scope" value="Eukaryota"/>
</dbReference>
<dbReference type="RefSeq" id="XP_009033750.1">
    <property type="nucleotide sequence ID" value="XM_009035502.1"/>
</dbReference>
<dbReference type="SUPFAM" id="SSF52540">
    <property type="entry name" value="P-loop containing nucleoside triphosphate hydrolases"/>
    <property type="match status" value="1"/>
</dbReference>
<reference evidence="4 5" key="1">
    <citation type="journal article" date="2011" name="Proc. Natl. Acad. Sci. U.S.A.">
        <title>Niche of harmful alga Aureococcus anophagefferens revealed through ecogenomics.</title>
        <authorList>
            <person name="Gobler C.J."/>
            <person name="Berry D.L."/>
            <person name="Dyhrman S.T."/>
            <person name="Wilhelm S.W."/>
            <person name="Salamov A."/>
            <person name="Lobanov A.V."/>
            <person name="Zhang Y."/>
            <person name="Collier J.L."/>
            <person name="Wurch L.L."/>
            <person name="Kustka A.B."/>
            <person name="Dill B.D."/>
            <person name="Shah M."/>
            <person name="VerBerkmoes N.C."/>
            <person name="Kuo A."/>
            <person name="Terry A."/>
            <person name="Pangilinan J."/>
            <person name="Lindquist E.A."/>
            <person name="Lucas S."/>
            <person name="Paulsen I.T."/>
            <person name="Hattenrath-Lehmann T.K."/>
            <person name="Talmage S.C."/>
            <person name="Walker E.A."/>
            <person name="Koch F."/>
            <person name="Burson A.M."/>
            <person name="Marcoval M.A."/>
            <person name="Tang Y.Z."/>
            <person name="Lecleir G.R."/>
            <person name="Coyne K.J."/>
            <person name="Berg G.M."/>
            <person name="Bertrand E.M."/>
            <person name="Saito M.A."/>
            <person name="Gladyshev V.N."/>
            <person name="Grigoriev I.V."/>
        </authorList>
    </citation>
    <scope>NUCLEOTIDE SEQUENCE [LARGE SCALE GENOMIC DNA]</scope>
    <source>
        <strain evidence="5">CCMP 1984</strain>
    </source>
</reference>
<sequence>MADWEVDDDDVEGLEEFDDLYKEDDAEEAVEVAEEAADAGPQVDISKITSSAERNILSKRNRIWSVHAVLRPRRALPHDASDDWVERYFPEHLADFANPKLNREALGALQSCAQKKELQNFVVHGPRGAGKTAACLAFLRGFAADDGSAKSKRSRGKKAKQQRASGGAYPTLRLSSADAKTAGDLEKKLKAFVREAERVNGEGSTKFVVLDGIDSLTPHAQQGVYHNMISYDKTVGFLFTALNKDRIIDKFAKRCAILPMRRLDKGDALGVFLNVASRERVGYEHRGAVMLFEHAKAGRGELGRAVRSLQRVFAKWEYASYVNVCKEFAPDAFNAKRKIAAKAALGDPIDRCAVCTLRPPCQHVSEQELATRGLARRAQLPERDDSIDCTNFVKCGSCRVFNEFGHCSLDHPSTLHCVVLPPHRCPQCTLVWPCQHCSFSGSRNRLIESCTLVAQWVPHYRDDRPTLDVAAKKHESVADVVVDLDALDGAVDDLVARVAAAEAFIAGTMCIDEAVYRKRRKEVHDDHDAITSKIGKFLPEQPPLNDDGKFAFPPDPLRLALEYLLKLGESPPAKDDGPKKKAGIPKQRRREIKSELWQEVVGVVTVSSAAAMLSPRIDPSTLVVHARELRTTRAERHRAWCAKADAESRLASLSAECQKLRRRDVARVKALRSTLRLLEIANEGKVAAERAAREHKAAARRASARSRVAGGGARDAAPGRCRDLEARCASLEDALRRKEHREQVLERALGAAEDGGLALRLAEETVKTRRLALELDGALGELRKARADAFATQEKLDETRRAVALLSGDGPAPAAAPSPKYARRPPAAPPPPPPAADDSPEPRGREVRAPPPPTPPRGVGFDAAGTPGRASARPPRGALRTPSSAASSPASVGTYSAYGRDPALHTIDDEGDDEPDEEAFGQIEFGVRAAASPKPLDATGTLSLEELAGLVI</sequence>
<keyword evidence="5" id="KW-1185">Reference proteome</keyword>
<dbReference type="GO" id="GO:0005634">
    <property type="term" value="C:nucleus"/>
    <property type="evidence" value="ECO:0007669"/>
    <property type="project" value="TreeGrafter"/>
</dbReference>
<dbReference type="GO" id="GO:0003689">
    <property type="term" value="F:DNA clamp loader activity"/>
    <property type="evidence" value="ECO:0007669"/>
    <property type="project" value="TreeGrafter"/>
</dbReference>
<feature type="compositionally biased region" description="Pro residues" evidence="2">
    <location>
        <begin position="826"/>
        <end position="835"/>
    </location>
</feature>
<name>F0XZM9_AURAN</name>
<dbReference type="Proteomes" id="UP000002729">
    <property type="component" value="Unassembled WGS sequence"/>
</dbReference>
<dbReference type="Gene3D" id="3.40.50.300">
    <property type="entry name" value="P-loop containing nucleotide triphosphate hydrolases"/>
    <property type="match status" value="1"/>
</dbReference>